<keyword evidence="5 10" id="KW-0547">Nucleotide-binding</keyword>
<dbReference type="PANTHER" id="PTHR47970:SF29">
    <property type="entry name" value="KINESIN FAMILY MEMBER 20B"/>
    <property type="match status" value="1"/>
</dbReference>
<reference evidence="15 16" key="1">
    <citation type="journal article" date="2022" name="Nat. Ecol. Evol.">
        <title>A masculinizing supergene underlies an exaggerated male reproductive morph in a spider.</title>
        <authorList>
            <person name="Hendrickx F."/>
            <person name="De Corte Z."/>
            <person name="Sonet G."/>
            <person name="Van Belleghem S.M."/>
            <person name="Kostlbacher S."/>
            <person name="Vangestel C."/>
        </authorList>
    </citation>
    <scope>NUCLEOTIDE SEQUENCE [LARGE SCALE GENOMIC DNA]</scope>
    <source>
        <strain evidence="15">W744_W776</strain>
    </source>
</reference>
<dbReference type="InterPro" id="IPR047149">
    <property type="entry name" value="KIF11-like"/>
</dbReference>
<evidence type="ECO:0000313" key="16">
    <source>
        <dbReference type="Proteomes" id="UP000827092"/>
    </source>
</evidence>
<accession>A0AAV6VYL1</accession>
<evidence type="ECO:0000256" key="7">
    <source>
        <dbReference type="ARBA" id="ARBA00023054"/>
    </source>
</evidence>
<dbReference type="SMART" id="SM00129">
    <property type="entry name" value="KISc"/>
    <property type="match status" value="1"/>
</dbReference>
<keyword evidence="3" id="KW-0597">Phosphoprotein</keyword>
<feature type="binding site" evidence="10">
    <location>
        <begin position="109"/>
        <end position="116"/>
    </location>
    <ligand>
        <name>ATP</name>
        <dbReference type="ChEBI" id="CHEBI:30616"/>
    </ligand>
</feature>
<dbReference type="PRINTS" id="PR00380">
    <property type="entry name" value="KINESINHEAVY"/>
</dbReference>
<protein>
    <recommendedName>
        <fullName evidence="11">Kinesin-like protein</fullName>
    </recommendedName>
</protein>
<dbReference type="GO" id="GO:0008574">
    <property type="term" value="F:plus-end-directed microtubule motor activity"/>
    <property type="evidence" value="ECO:0007669"/>
    <property type="project" value="TreeGrafter"/>
</dbReference>
<dbReference type="PANTHER" id="PTHR47970">
    <property type="entry name" value="KINESIN-LIKE PROTEIN KIF11"/>
    <property type="match status" value="1"/>
</dbReference>
<dbReference type="Pfam" id="PF16540">
    <property type="entry name" value="MKLP1_Arf_bdg"/>
    <property type="match status" value="1"/>
</dbReference>
<dbReference type="Gene3D" id="3.40.850.10">
    <property type="entry name" value="Kinesin motor domain"/>
    <property type="match status" value="1"/>
</dbReference>
<keyword evidence="7 12" id="KW-0175">Coiled coil</keyword>
<dbReference type="GO" id="GO:0007018">
    <property type="term" value="P:microtubule-based movement"/>
    <property type="evidence" value="ECO:0007669"/>
    <property type="project" value="InterPro"/>
</dbReference>
<keyword evidence="4 11" id="KW-0493">Microtubule</keyword>
<keyword evidence="8 10" id="KW-0505">Motor protein</keyword>
<evidence type="ECO:0000256" key="1">
    <source>
        <dbReference type="ARBA" id="ARBA00004186"/>
    </source>
</evidence>
<dbReference type="PROSITE" id="PS00411">
    <property type="entry name" value="KINESIN_MOTOR_1"/>
    <property type="match status" value="1"/>
</dbReference>
<evidence type="ECO:0000256" key="11">
    <source>
        <dbReference type="RuleBase" id="RU000394"/>
    </source>
</evidence>
<keyword evidence="16" id="KW-1185">Reference proteome</keyword>
<feature type="coiled-coil region" evidence="12">
    <location>
        <begin position="538"/>
        <end position="579"/>
    </location>
</feature>
<dbReference type="InterPro" id="IPR036961">
    <property type="entry name" value="Kinesin_motor_dom_sf"/>
</dbReference>
<evidence type="ECO:0000259" key="14">
    <source>
        <dbReference type="PROSITE" id="PS50067"/>
    </source>
</evidence>
<proteinExistence type="inferred from homology"/>
<dbReference type="InterPro" id="IPR038105">
    <property type="entry name" value="Kif23_Arf-bd_sf"/>
</dbReference>
<dbReference type="Proteomes" id="UP000827092">
    <property type="component" value="Unassembled WGS sequence"/>
</dbReference>
<dbReference type="InterPro" id="IPR027417">
    <property type="entry name" value="P-loop_NTPase"/>
</dbReference>
<evidence type="ECO:0000256" key="5">
    <source>
        <dbReference type="ARBA" id="ARBA00022741"/>
    </source>
</evidence>
<evidence type="ECO:0000256" key="6">
    <source>
        <dbReference type="ARBA" id="ARBA00022840"/>
    </source>
</evidence>
<evidence type="ECO:0000256" key="3">
    <source>
        <dbReference type="ARBA" id="ARBA00022553"/>
    </source>
</evidence>
<name>A0AAV6VYL1_9ARAC</name>
<comment type="caution">
    <text evidence="15">The sequence shown here is derived from an EMBL/GenBank/DDBJ whole genome shotgun (WGS) entry which is preliminary data.</text>
</comment>
<dbReference type="GO" id="GO:0072686">
    <property type="term" value="C:mitotic spindle"/>
    <property type="evidence" value="ECO:0007669"/>
    <property type="project" value="TreeGrafter"/>
</dbReference>
<evidence type="ECO:0000256" key="12">
    <source>
        <dbReference type="SAM" id="Coils"/>
    </source>
</evidence>
<dbReference type="SUPFAM" id="SSF52540">
    <property type="entry name" value="P-loop containing nucleoside triphosphate hydrolases"/>
    <property type="match status" value="1"/>
</dbReference>
<gene>
    <name evidence="15" type="ORF">JTE90_012795</name>
</gene>
<dbReference type="GO" id="GO:0005634">
    <property type="term" value="C:nucleus"/>
    <property type="evidence" value="ECO:0007669"/>
    <property type="project" value="TreeGrafter"/>
</dbReference>
<dbReference type="Pfam" id="PF00225">
    <property type="entry name" value="Kinesin"/>
    <property type="match status" value="1"/>
</dbReference>
<dbReference type="GO" id="GO:0008017">
    <property type="term" value="F:microtubule binding"/>
    <property type="evidence" value="ECO:0007669"/>
    <property type="project" value="InterPro"/>
</dbReference>
<dbReference type="EMBL" id="JAFNEN010000003">
    <property type="protein sequence ID" value="KAG8201735.1"/>
    <property type="molecule type" value="Genomic_DNA"/>
</dbReference>
<evidence type="ECO:0000313" key="15">
    <source>
        <dbReference type="EMBL" id="KAG8201735.1"/>
    </source>
</evidence>
<evidence type="ECO:0000256" key="13">
    <source>
        <dbReference type="SAM" id="MobiDB-lite"/>
    </source>
</evidence>
<dbReference type="InterPro" id="IPR001752">
    <property type="entry name" value="Kinesin_motor_dom"/>
</dbReference>
<dbReference type="GO" id="GO:0005876">
    <property type="term" value="C:spindle microtubule"/>
    <property type="evidence" value="ECO:0007669"/>
    <property type="project" value="TreeGrafter"/>
</dbReference>
<keyword evidence="9" id="KW-0206">Cytoskeleton</keyword>
<dbReference type="InterPro" id="IPR032384">
    <property type="entry name" value="Kif23_Arf-bd"/>
</dbReference>
<organism evidence="15 16">
    <name type="scientific">Oedothorax gibbosus</name>
    <dbReference type="NCBI Taxonomy" id="931172"/>
    <lineage>
        <taxon>Eukaryota</taxon>
        <taxon>Metazoa</taxon>
        <taxon>Ecdysozoa</taxon>
        <taxon>Arthropoda</taxon>
        <taxon>Chelicerata</taxon>
        <taxon>Arachnida</taxon>
        <taxon>Araneae</taxon>
        <taxon>Araneomorphae</taxon>
        <taxon>Entelegynae</taxon>
        <taxon>Araneoidea</taxon>
        <taxon>Linyphiidae</taxon>
        <taxon>Erigoninae</taxon>
        <taxon>Oedothorax</taxon>
    </lineage>
</organism>
<dbReference type="GO" id="GO:0051231">
    <property type="term" value="P:spindle elongation"/>
    <property type="evidence" value="ECO:0007669"/>
    <property type="project" value="TreeGrafter"/>
</dbReference>
<keyword evidence="2" id="KW-0963">Cytoplasm</keyword>
<evidence type="ECO:0000256" key="2">
    <source>
        <dbReference type="ARBA" id="ARBA00022490"/>
    </source>
</evidence>
<dbReference type="GO" id="GO:0005524">
    <property type="term" value="F:ATP binding"/>
    <property type="evidence" value="ECO:0007669"/>
    <property type="project" value="UniProtKB-UniRule"/>
</dbReference>
<sequence>MRPVRPKTPKKTPMSKFKSSVKDPIVVYCRIRPLENPDDTSCMRKKDEKTVVLFQPEISQSSGDMKEVHYSFQYVFNESTSQKELFDRVACPLVQDLLNGSNGLLFTYGITSSGKTYTMTGTPYDGGLVPRSLDVIFNSIRDYQAPKFVFKPDTFNGFKIQPFSEAMREQHKEIKESSQTPKLRRNFGDWSNRVSDTTIVDDVSPDMNYSVFVTYVEIYNNYIYDLLEEDTIDRRQRTFNSKILRPDRANNMYVLGATECEVKSVEEALEVFYKGQKKRKVGNTALNSESSRSHSVFTIRVVQAPLDNRGAEIIQDTDQVIVSQLSLVDLAGSERTSRTKNTHQTLGEAGNINNSLMALKMCIEALREGNQKFQTRPKYRDSKLTHLFKTFFEGEGKIRMIVCVNPSVDNYDEMSHVMRFAEMTQDVMIPRPTISTPNVLGLRSGRGKTYREALRKAKEQGVSLVEILPTVYSLGPEFPPLSLDDFDDEAAYMNLIDFLNARIIRRNTFTQDLVRKQDEFRKHLVAIDKENIQVKMENTRIQESLQFREQQLRGLEQKLTRAEQTVEVLQGQLLEFQSQTKRSEREIRNKDTRIAEQSVEIESIRKRMQDKLASEKDRLRRLVERRLAAKQAELEQKMCFNQEKFRQLNKILNADDWDMLGDGGPPSPPTSTATSETCSTPEPRRSKRKSAGDPGETEVKFLKAKSSTDVYGRRNTPQSSQPASSRNDFDYLFAKENKAPSSSQRSLAIANLRHRRSQSSSGDVWVEHKPIGNLDLNTVLQPKMKKKKSVTQLNVKDVTNRDSSKYLLQHQEQDSQGEVVTEMYKADIIPSAGGGAQVVFNDVETLQQTSPTGGYNLRKRSNECVPLREIEERCATSIACHGLPLKQVKKK</sequence>
<evidence type="ECO:0000256" key="4">
    <source>
        <dbReference type="ARBA" id="ARBA00022701"/>
    </source>
</evidence>
<comment type="subcellular location">
    <subcellularLocation>
        <location evidence="1">Cytoplasm</location>
        <location evidence="1">Cytoskeleton</location>
        <location evidence="1">Spindle</location>
    </subcellularLocation>
</comment>
<evidence type="ECO:0000256" key="8">
    <source>
        <dbReference type="ARBA" id="ARBA00023175"/>
    </source>
</evidence>
<feature type="region of interest" description="Disordered" evidence="13">
    <location>
        <begin position="656"/>
        <end position="726"/>
    </location>
</feature>
<dbReference type="InterPro" id="IPR019821">
    <property type="entry name" value="Kinesin_motor_CS"/>
</dbReference>
<dbReference type="PROSITE" id="PS50067">
    <property type="entry name" value="KINESIN_MOTOR_2"/>
    <property type="match status" value="1"/>
</dbReference>
<keyword evidence="6 10" id="KW-0067">ATP-binding</keyword>
<dbReference type="GO" id="GO:0090307">
    <property type="term" value="P:mitotic spindle assembly"/>
    <property type="evidence" value="ECO:0007669"/>
    <property type="project" value="TreeGrafter"/>
</dbReference>
<feature type="compositionally biased region" description="Low complexity" evidence="13">
    <location>
        <begin position="670"/>
        <end position="681"/>
    </location>
</feature>
<dbReference type="Gene3D" id="2.60.40.4330">
    <property type="entry name" value="Kinesin-like protein Kif23, Arf6-interacting domain"/>
    <property type="match status" value="1"/>
</dbReference>
<evidence type="ECO:0000256" key="10">
    <source>
        <dbReference type="PROSITE-ProRule" id="PRU00283"/>
    </source>
</evidence>
<dbReference type="AlphaFoldDB" id="A0AAV6VYL1"/>
<comment type="similarity">
    <text evidence="10 11">Belongs to the TRAFAC class myosin-kinesin ATPase superfamily. Kinesin family.</text>
</comment>
<evidence type="ECO:0000256" key="9">
    <source>
        <dbReference type="ARBA" id="ARBA00023212"/>
    </source>
</evidence>
<feature type="compositionally biased region" description="Polar residues" evidence="13">
    <location>
        <begin position="705"/>
        <end position="726"/>
    </location>
</feature>
<feature type="domain" description="Kinesin motor" evidence="14">
    <location>
        <begin position="24"/>
        <end position="427"/>
    </location>
</feature>